<dbReference type="PANTHER" id="PTHR48050">
    <property type="entry name" value="STEROL 3-BETA-GLUCOSYLTRANSFERASE"/>
    <property type="match status" value="1"/>
</dbReference>
<reference evidence="2 3" key="1">
    <citation type="journal article" date="2016" name="DNA Res.">
        <title>The draft genome of MD-2 pineapple using hybrid error correction of long reads.</title>
        <authorList>
            <person name="Redwan R.M."/>
            <person name="Saidin A."/>
            <person name="Kumar S.V."/>
        </authorList>
    </citation>
    <scope>NUCLEOTIDE SEQUENCE [LARGE SCALE GENOMIC DNA]</scope>
    <source>
        <strain evidence="3">cv. MD2</strain>
        <tissue evidence="2">Leaf</tissue>
    </source>
</reference>
<evidence type="ECO:0000259" key="1">
    <source>
        <dbReference type="Pfam" id="PF03033"/>
    </source>
</evidence>
<keyword evidence="2" id="KW-0808">Transferase</keyword>
<dbReference type="Pfam" id="PF03033">
    <property type="entry name" value="Glyco_transf_28"/>
    <property type="match status" value="1"/>
</dbReference>
<name>A0A199V9T2_ANACO</name>
<dbReference type="PANTHER" id="PTHR48050:SF16">
    <property type="entry name" value="STEROL 3-BETA-GLUCOSYLTRANSFERASE UGT80B1"/>
    <property type="match status" value="1"/>
</dbReference>
<dbReference type="EMBL" id="LSRQ01002643">
    <property type="protein sequence ID" value="OAY73636.1"/>
    <property type="molecule type" value="Genomic_DNA"/>
</dbReference>
<proteinExistence type="predicted"/>
<evidence type="ECO:0000313" key="2">
    <source>
        <dbReference type="EMBL" id="OAY73636.1"/>
    </source>
</evidence>
<dbReference type="AlphaFoldDB" id="A0A199V9T2"/>
<evidence type="ECO:0000313" key="3">
    <source>
        <dbReference type="Proteomes" id="UP000092600"/>
    </source>
</evidence>
<comment type="caution">
    <text evidence="2">The sequence shown here is derived from an EMBL/GenBank/DDBJ whole genome shotgun (WGS) entry which is preliminary data.</text>
</comment>
<protein>
    <submittedName>
        <fullName evidence="2">Sterol 3-beta-glucosyltransferase UGT80B1</fullName>
    </submittedName>
</protein>
<dbReference type="InterPro" id="IPR050426">
    <property type="entry name" value="Glycosyltransferase_28"/>
</dbReference>
<feature type="non-terminal residue" evidence="2">
    <location>
        <position position="1"/>
    </location>
</feature>
<gene>
    <name evidence="2" type="ORF">ACMD2_23041</name>
</gene>
<dbReference type="STRING" id="4615.A0A199V9T2"/>
<dbReference type="SUPFAM" id="SSF53756">
    <property type="entry name" value="UDP-Glycosyltransferase/glycogen phosphorylase"/>
    <property type="match status" value="1"/>
</dbReference>
<dbReference type="InterPro" id="IPR004276">
    <property type="entry name" value="GlycoTrans_28_N"/>
</dbReference>
<dbReference type="Proteomes" id="UP000092600">
    <property type="component" value="Unassembled WGS sequence"/>
</dbReference>
<feature type="non-terminal residue" evidence="2">
    <location>
        <position position="173"/>
    </location>
</feature>
<accession>A0A199V9T2</accession>
<dbReference type="Gene3D" id="3.40.50.2000">
    <property type="entry name" value="Glycogen Phosphorylase B"/>
    <property type="match status" value="1"/>
</dbReference>
<organism evidence="2 3">
    <name type="scientific">Ananas comosus</name>
    <name type="common">Pineapple</name>
    <name type="synonym">Ananas ananas</name>
    <dbReference type="NCBI Taxonomy" id="4615"/>
    <lineage>
        <taxon>Eukaryota</taxon>
        <taxon>Viridiplantae</taxon>
        <taxon>Streptophyta</taxon>
        <taxon>Embryophyta</taxon>
        <taxon>Tracheophyta</taxon>
        <taxon>Spermatophyta</taxon>
        <taxon>Magnoliopsida</taxon>
        <taxon>Liliopsida</taxon>
        <taxon>Poales</taxon>
        <taxon>Bromeliaceae</taxon>
        <taxon>Bromelioideae</taxon>
        <taxon>Ananas</taxon>
    </lineage>
</organism>
<feature type="domain" description="Glycosyltransferase family 28 N-terminal" evidence="1">
    <location>
        <begin position="82"/>
        <end position="142"/>
    </location>
</feature>
<sequence>AWRIVKQHRCTQIWLVCRSKKKIIEKLVKIQNDGTVEVDVTCNAHVASELLELDAVDYAPLDAEEIKQTPFGYSKSVPRLKIAMLVVGTRGDVQPFIALAKRLQAYPITLQEFGHHVRLATHVNFHAFVKSAGIGFYPLGGDPRIMAASCTEPDLDSGAPFRAQAIIANPPAY</sequence>
<dbReference type="GO" id="GO:0016758">
    <property type="term" value="F:hexosyltransferase activity"/>
    <property type="evidence" value="ECO:0007669"/>
    <property type="project" value="InterPro"/>
</dbReference>
<dbReference type="GO" id="GO:0005975">
    <property type="term" value="P:carbohydrate metabolic process"/>
    <property type="evidence" value="ECO:0007669"/>
    <property type="project" value="InterPro"/>
</dbReference>